<protein>
    <submittedName>
        <fullName evidence="2">Uncharacterized protein</fullName>
    </submittedName>
</protein>
<evidence type="ECO:0000313" key="2">
    <source>
        <dbReference type="EMBL" id="GAA6166915.1"/>
    </source>
</evidence>
<accession>A0ABQ0A5I8</accession>
<feature type="region of interest" description="Disordered" evidence="1">
    <location>
        <begin position="1"/>
        <end position="49"/>
    </location>
</feature>
<name>A0ABQ0A5I8_9GAMM</name>
<organism evidence="2 3">
    <name type="scientific">Sessilibacter corallicola</name>
    <dbReference type="NCBI Taxonomy" id="2904075"/>
    <lineage>
        <taxon>Bacteria</taxon>
        <taxon>Pseudomonadati</taxon>
        <taxon>Pseudomonadota</taxon>
        <taxon>Gammaproteobacteria</taxon>
        <taxon>Cellvibrionales</taxon>
        <taxon>Cellvibrionaceae</taxon>
        <taxon>Sessilibacter</taxon>
    </lineage>
</organism>
<comment type="caution">
    <text evidence="2">The sequence shown here is derived from an EMBL/GenBank/DDBJ whole genome shotgun (WGS) entry which is preliminary data.</text>
</comment>
<reference evidence="2 3" key="1">
    <citation type="submission" date="2024-04" db="EMBL/GenBank/DDBJ databases">
        <title>Draft genome sequence of Sessilibacter corallicola NBRC 116591.</title>
        <authorList>
            <person name="Miyakawa T."/>
            <person name="Kusuya Y."/>
            <person name="Miura T."/>
        </authorList>
    </citation>
    <scope>NUCLEOTIDE SEQUENCE [LARGE SCALE GENOMIC DNA]</scope>
    <source>
        <strain evidence="2 3">KU-00831-HH</strain>
    </source>
</reference>
<evidence type="ECO:0000256" key="1">
    <source>
        <dbReference type="SAM" id="MobiDB-lite"/>
    </source>
</evidence>
<proteinExistence type="predicted"/>
<dbReference type="Proteomes" id="UP001465153">
    <property type="component" value="Unassembled WGS sequence"/>
</dbReference>
<gene>
    <name evidence="2" type="ORF">NBRC116591_07250</name>
</gene>
<keyword evidence="3" id="KW-1185">Reference proteome</keyword>
<evidence type="ECO:0000313" key="3">
    <source>
        <dbReference type="Proteomes" id="UP001465153"/>
    </source>
</evidence>
<sequence>MSDSELKNNAELDDSGEAEKTSDPQENLAPANSTSEMDPTDIGISHKMDVNPDNQQLKVELPKVLDLGCGILLRIVLKAEKQRSKELFKRLKSGEKVFLGEITVGGQLKIKLNLSLNSKDFVGPGFNNDVFKASVDQLLKKIAPRLRAKQDLNIRSNQEGTILFDIPAGIRVKGQLNVMMMFMELATPGEINMSLTYMKPESFLVKE</sequence>
<feature type="compositionally biased region" description="Basic and acidic residues" evidence="1">
    <location>
        <begin position="1"/>
        <end position="10"/>
    </location>
</feature>
<dbReference type="EMBL" id="BAABWN010000002">
    <property type="protein sequence ID" value="GAA6166915.1"/>
    <property type="molecule type" value="Genomic_DNA"/>
</dbReference>
<dbReference type="RefSeq" id="WP_353301713.1">
    <property type="nucleotide sequence ID" value="NZ_BAABWN010000002.1"/>
</dbReference>